<name>A0A915IMS3_ROMCU</name>
<evidence type="ECO:0000313" key="2">
    <source>
        <dbReference type="WBParaSite" id="nRc.2.0.1.t15169-RA"/>
    </source>
</evidence>
<dbReference type="AlphaFoldDB" id="A0A915IMS3"/>
<accession>A0A915IMS3</accession>
<dbReference type="Proteomes" id="UP000887565">
    <property type="component" value="Unplaced"/>
</dbReference>
<evidence type="ECO:0000313" key="1">
    <source>
        <dbReference type="Proteomes" id="UP000887565"/>
    </source>
</evidence>
<sequence length="171" mass="19199">METAVEQIDIEESDYTAKPHSRFYFYSGLLNIIDFQNRFLFPRPVYTYPLPSTASVHTLTAEELLDRPTSATEVEPPDEELLDMLIFDLNIAKLPPSRVVLALPSPTATTNFMVTARQITDFLKLTLNNVLTLAPVPMDESTPVQPTMMDAGTNTTTDQMLTDILEENTID</sequence>
<protein>
    <submittedName>
        <fullName evidence="2">Uncharacterized protein</fullName>
    </submittedName>
</protein>
<dbReference type="WBParaSite" id="nRc.2.0.1.t15169-RA">
    <property type="protein sequence ID" value="nRc.2.0.1.t15169-RA"/>
    <property type="gene ID" value="nRc.2.0.1.g15169"/>
</dbReference>
<organism evidence="1 2">
    <name type="scientific">Romanomermis culicivorax</name>
    <name type="common">Nematode worm</name>
    <dbReference type="NCBI Taxonomy" id="13658"/>
    <lineage>
        <taxon>Eukaryota</taxon>
        <taxon>Metazoa</taxon>
        <taxon>Ecdysozoa</taxon>
        <taxon>Nematoda</taxon>
        <taxon>Enoplea</taxon>
        <taxon>Dorylaimia</taxon>
        <taxon>Mermithida</taxon>
        <taxon>Mermithoidea</taxon>
        <taxon>Mermithidae</taxon>
        <taxon>Romanomermis</taxon>
    </lineage>
</organism>
<keyword evidence="1" id="KW-1185">Reference proteome</keyword>
<reference evidence="2" key="1">
    <citation type="submission" date="2022-11" db="UniProtKB">
        <authorList>
            <consortium name="WormBaseParasite"/>
        </authorList>
    </citation>
    <scope>IDENTIFICATION</scope>
</reference>
<proteinExistence type="predicted"/>